<dbReference type="SUPFAM" id="SSF46689">
    <property type="entry name" value="Homeodomain-like"/>
    <property type="match status" value="1"/>
</dbReference>
<evidence type="ECO:0000256" key="3">
    <source>
        <dbReference type="ARBA" id="ARBA00023125"/>
    </source>
</evidence>
<dbReference type="PANTHER" id="PTHR30055">
    <property type="entry name" value="HTH-TYPE TRANSCRIPTIONAL REGULATOR RUTR"/>
    <property type="match status" value="1"/>
</dbReference>
<evidence type="ECO:0000256" key="4">
    <source>
        <dbReference type="ARBA" id="ARBA00023163"/>
    </source>
</evidence>
<evidence type="ECO:0000256" key="5">
    <source>
        <dbReference type="PROSITE-ProRule" id="PRU00335"/>
    </source>
</evidence>
<dbReference type="GO" id="GO:0003700">
    <property type="term" value="F:DNA-binding transcription factor activity"/>
    <property type="evidence" value="ECO:0007669"/>
    <property type="project" value="TreeGrafter"/>
</dbReference>
<dbReference type="EMBL" id="QJKC01000001">
    <property type="protein sequence ID" value="PXX51209.1"/>
    <property type="molecule type" value="Genomic_DNA"/>
</dbReference>
<evidence type="ECO:0000313" key="8">
    <source>
        <dbReference type="Proteomes" id="UP000248395"/>
    </source>
</evidence>
<dbReference type="Proteomes" id="UP000248395">
    <property type="component" value="Unassembled WGS sequence"/>
</dbReference>
<dbReference type="SUPFAM" id="SSF48498">
    <property type="entry name" value="Tetracyclin repressor-like, C-terminal domain"/>
    <property type="match status" value="1"/>
</dbReference>
<name>A0A318JQ00_9NEIS</name>
<dbReference type="GO" id="GO:0000976">
    <property type="term" value="F:transcription cis-regulatory region binding"/>
    <property type="evidence" value="ECO:0007669"/>
    <property type="project" value="TreeGrafter"/>
</dbReference>
<dbReference type="InterPro" id="IPR023772">
    <property type="entry name" value="DNA-bd_HTH_TetR-type_CS"/>
</dbReference>
<keyword evidence="2" id="KW-0805">Transcription regulation</keyword>
<protein>
    <submittedName>
        <fullName evidence="7">TetR family transcriptional regulator</fullName>
    </submittedName>
</protein>
<feature type="DNA-binding region" description="H-T-H motif" evidence="5">
    <location>
        <begin position="33"/>
        <end position="52"/>
    </location>
</feature>
<dbReference type="PROSITE" id="PS50977">
    <property type="entry name" value="HTH_TETR_2"/>
    <property type="match status" value="1"/>
</dbReference>
<dbReference type="InterPro" id="IPR001647">
    <property type="entry name" value="HTH_TetR"/>
</dbReference>
<keyword evidence="8" id="KW-1185">Reference proteome</keyword>
<dbReference type="OrthoDB" id="5816932at2"/>
<evidence type="ECO:0000256" key="1">
    <source>
        <dbReference type="ARBA" id="ARBA00022491"/>
    </source>
</evidence>
<dbReference type="Pfam" id="PF08361">
    <property type="entry name" value="TetR_C_2"/>
    <property type="match status" value="1"/>
</dbReference>
<feature type="domain" description="HTH tetR-type" evidence="6">
    <location>
        <begin position="10"/>
        <end position="70"/>
    </location>
</feature>
<keyword evidence="4" id="KW-0804">Transcription</keyword>
<dbReference type="PRINTS" id="PR00455">
    <property type="entry name" value="HTHTETR"/>
</dbReference>
<dbReference type="InterPro" id="IPR013572">
    <property type="entry name" value="Tscrpt_reg_MAATS_C"/>
</dbReference>
<dbReference type="InterPro" id="IPR009057">
    <property type="entry name" value="Homeodomain-like_sf"/>
</dbReference>
<dbReference type="InterPro" id="IPR050109">
    <property type="entry name" value="HTH-type_TetR-like_transc_reg"/>
</dbReference>
<dbReference type="RefSeq" id="WP_146215896.1">
    <property type="nucleotide sequence ID" value="NZ_LNQU01000048.1"/>
</dbReference>
<comment type="caution">
    <text evidence="7">The sequence shown here is derived from an EMBL/GenBank/DDBJ whole genome shotgun (WGS) entry which is preliminary data.</text>
</comment>
<proteinExistence type="predicted"/>
<evidence type="ECO:0000313" key="7">
    <source>
        <dbReference type="EMBL" id="PXX51209.1"/>
    </source>
</evidence>
<sequence length="216" mass="24401">MARKTKEEADKTRQLLLDAAEQLFWEQGVSKTTLAGIAEHAGLTRGAIYWHFDNKSDLFNAMCERAFPRFEEMMQALLAEDYCPELSPAQRLWQHCCEVLQLVATSPRIARVVGIINLRCEFVGEMQNSYLLDRTWLRDKVGNLHAMLTQAAEKGQVRPGIDLACASGCLHSMICGLVDSWMINPQVVDLERHCEQLLTPFFAGVFVADCWLPAAR</sequence>
<dbReference type="Pfam" id="PF00440">
    <property type="entry name" value="TetR_N"/>
    <property type="match status" value="1"/>
</dbReference>
<dbReference type="InterPro" id="IPR036271">
    <property type="entry name" value="Tet_transcr_reg_TetR-rel_C_sf"/>
</dbReference>
<dbReference type="AlphaFoldDB" id="A0A318JQ00"/>
<dbReference type="PROSITE" id="PS01081">
    <property type="entry name" value="HTH_TETR_1"/>
    <property type="match status" value="1"/>
</dbReference>
<dbReference type="Gene3D" id="1.10.357.10">
    <property type="entry name" value="Tetracycline Repressor, domain 2"/>
    <property type="match status" value="1"/>
</dbReference>
<evidence type="ECO:0000259" key="6">
    <source>
        <dbReference type="PROSITE" id="PS50977"/>
    </source>
</evidence>
<dbReference type="PANTHER" id="PTHR30055:SF240">
    <property type="entry name" value="HTH-TYPE TRANSCRIPTIONAL REGULATOR ACRR"/>
    <property type="match status" value="1"/>
</dbReference>
<reference evidence="7 8" key="1">
    <citation type="submission" date="2018-05" db="EMBL/GenBank/DDBJ databases">
        <title>Genomic Encyclopedia of Type Strains, Phase IV (KMG-IV): sequencing the most valuable type-strain genomes for metagenomic binning, comparative biology and taxonomic classification.</title>
        <authorList>
            <person name="Goeker M."/>
        </authorList>
    </citation>
    <scope>NUCLEOTIDE SEQUENCE [LARGE SCALE GENOMIC DNA]</scope>
    <source>
        <strain evidence="7 8">DSM 25134</strain>
    </source>
</reference>
<evidence type="ECO:0000256" key="2">
    <source>
        <dbReference type="ARBA" id="ARBA00023015"/>
    </source>
</evidence>
<gene>
    <name evidence="7" type="ORF">DFR38_101271</name>
</gene>
<organism evidence="7 8">
    <name type="scientific">Aquitalea magnusonii</name>
    <dbReference type="NCBI Taxonomy" id="332411"/>
    <lineage>
        <taxon>Bacteria</taxon>
        <taxon>Pseudomonadati</taxon>
        <taxon>Pseudomonadota</taxon>
        <taxon>Betaproteobacteria</taxon>
        <taxon>Neisseriales</taxon>
        <taxon>Chromobacteriaceae</taxon>
        <taxon>Aquitalea</taxon>
    </lineage>
</organism>
<keyword evidence="3 5" id="KW-0238">DNA-binding</keyword>
<keyword evidence="1" id="KW-0678">Repressor</keyword>
<accession>A0A318JQ00</accession>